<keyword evidence="7" id="KW-0234">DNA repair</keyword>
<dbReference type="GO" id="GO:0000122">
    <property type="term" value="P:negative regulation of transcription by RNA polymerase II"/>
    <property type="evidence" value="ECO:0007669"/>
    <property type="project" value="TreeGrafter"/>
</dbReference>
<keyword evidence="7" id="KW-0227">DNA damage</keyword>
<dbReference type="GO" id="GO:0042826">
    <property type="term" value="F:histone deacetylase binding"/>
    <property type="evidence" value="ECO:0007669"/>
    <property type="project" value="TreeGrafter"/>
</dbReference>
<organism evidence="11 12">
    <name type="scientific">Eptatretus burgeri</name>
    <name type="common">Inshore hagfish</name>
    <dbReference type="NCBI Taxonomy" id="7764"/>
    <lineage>
        <taxon>Eukaryota</taxon>
        <taxon>Metazoa</taxon>
        <taxon>Chordata</taxon>
        <taxon>Craniata</taxon>
        <taxon>Vertebrata</taxon>
        <taxon>Cyclostomata</taxon>
        <taxon>Myxini</taxon>
        <taxon>Myxiniformes</taxon>
        <taxon>Myxinidae</taxon>
        <taxon>Eptatretinae</taxon>
        <taxon>Eptatretus</taxon>
    </lineage>
</organism>
<keyword evidence="3" id="KW-0597">Phosphoprotein</keyword>
<dbReference type="InterPro" id="IPR009057">
    <property type="entry name" value="Homeodomain-like_sf"/>
</dbReference>
<dbReference type="InterPro" id="IPR001005">
    <property type="entry name" value="SANT/Myb"/>
</dbReference>
<keyword evidence="7" id="KW-0233">DNA recombination</keyword>
<dbReference type="GO" id="GO:0000723">
    <property type="term" value="P:telomere maintenance"/>
    <property type="evidence" value="ECO:0007669"/>
    <property type="project" value="InterPro"/>
</dbReference>
<dbReference type="PANTHER" id="PTHR10865">
    <property type="entry name" value="METASTASIS-ASSOCIATED PROTEIN AND MESODERM INDUCTION EARLY RESPONSE PROTEIN"/>
    <property type="match status" value="1"/>
</dbReference>
<dbReference type="InterPro" id="IPR017884">
    <property type="entry name" value="SANT_dom"/>
</dbReference>
<evidence type="ECO:0000256" key="1">
    <source>
        <dbReference type="ARBA" id="ARBA00004123"/>
    </source>
</evidence>
<evidence type="ECO:0000259" key="9">
    <source>
        <dbReference type="PROSITE" id="PS51156"/>
    </source>
</evidence>
<keyword evidence="4" id="KW-0805">Transcription regulation</keyword>
<dbReference type="GO" id="GO:0003714">
    <property type="term" value="F:transcription corepressor activity"/>
    <property type="evidence" value="ECO:0007669"/>
    <property type="project" value="TreeGrafter"/>
</dbReference>
<dbReference type="GeneTree" id="ENSGT01030000234573"/>
<evidence type="ECO:0000256" key="6">
    <source>
        <dbReference type="ARBA" id="ARBA00023242"/>
    </source>
</evidence>
<feature type="compositionally biased region" description="Polar residues" evidence="8">
    <location>
        <begin position="636"/>
        <end position="646"/>
    </location>
</feature>
<dbReference type="InterPro" id="IPR010285">
    <property type="entry name" value="DNA_helicase_pif1-like_DEAD"/>
</dbReference>
<evidence type="ECO:0000313" key="11">
    <source>
        <dbReference type="Ensembl" id="ENSEBUP00000014844.1"/>
    </source>
</evidence>
<dbReference type="Gene3D" id="1.10.10.60">
    <property type="entry name" value="Homeodomain-like"/>
    <property type="match status" value="1"/>
</dbReference>
<protein>
    <recommendedName>
        <fullName evidence="7">ATP-dependent DNA helicase</fullName>
        <ecNumber evidence="7">5.6.2.3</ecNumber>
    </recommendedName>
</protein>
<dbReference type="Proteomes" id="UP000694388">
    <property type="component" value="Unplaced"/>
</dbReference>
<keyword evidence="7" id="KW-0067">ATP-binding</keyword>
<dbReference type="Pfam" id="PF05970">
    <property type="entry name" value="PIF1"/>
    <property type="match status" value="1"/>
</dbReference>
<comment type="subcellular location">
    <subcellularLocation>
        <location evidence="1">Nucleus</location>
    </subcellularLocation>
</comment>
<dbReference type="CDD" id="cd11661">
    <property type="entry name" value="SANT_MTA3_like"/>
    <property type="match status" value="1"/>
</dbReference>
<dbReference type="InterPro" id="IPR000949">
    <property type="entry name" value="ELM2_dom"/>
</dbReference>
<accession>A0A8C4QGZ8</accession>
<dbReference type="GO" id="GO:0043139">
    <property type="term" value="F:5'-3' DNA helicase activity"/>
    <property type="evidence" value="ECO:0007669"/>
    <property type="project" value="UniProtKB-EC"/>
</dbReference>
<keyword evidence="12" id="KW-1185">Reference proteome</keyword>
<dbReference type="SMART" id="SM00717">
    <property type="entry name" value="SANT"/>
    <property type="match status" value="1"/>
</dbReference>
<dbReference type="AlphaFoldDB" id="A0A8C4QGZ8"/>
<evidence type="ECO:0000256" key="4">
    <source>
        <dbReference type="ARBA" id="ARBA00023015"/>
    </source>
</evidence>
<keyword evidence="7" id="KW-0347">Helicase</keyword>
<dbReference type="GO" id="GO:0006281">
    <property type="term" value="P:DNA repair"/>
    <property type="evidence" value="ECO:0007669"/>
    <property type="project" value="UniProtKB-KW"/>
</dbReference>
<dbReference type="SUPFAM" id="SSF52540">
    <property type="entry name" value="P-loop containing nucleoside triphosphate hydrolases"/>
    <property type="match status" value="1"/>
</dbReference>
<dbReference type="InterPro" id="IPR045787">
    <property type="entry name" value="MIER1/3_C"/>
</dbReference>
<evidence type="ECO:0000256" key="7">
    <source>
        <dbReference type="RuleBase" id="RU363044"/>
    </source>
</evidence>
<evidence type="ECO:0000259" key="10">
    <source>
        <dbReference type="PROSITE" id="PS51293"/>
    </source>
</evidence>
<dbReference type="Gene3D" id="4.10.1240.50">
    <property type="match status" value="1"/>
</dbReference>
<dbReference type="PROSITE" id="PS51293">
    <property type="entry name" value="SANT"/>
    <property type="match status" value="1"/>
</dbReference>
<dbReference type="GO" id="GO:0032991">
    <property type="term" value="C:protein-containing complex"/>
    <property type="evidence" value="ECO:0007669"/>
    <property type="project" value="UniProtKB-ARBA"/>
</dbReference>
<dbReference type="GO" id="GO:0016787">
    <property type="term" value="F:hydrolase activity"/>
    <property type="evidence" value="ECO:0007669"/>
    <property type="project" value="UniProtKB-KW"/>
</dbReference>
<keyword evidence="2" id="KW-0678">Repressor</keyword>
<dbReference type="Ensembl" id="ENSEBUT00000015420.1">
    <property type="protein sequence ID" value="ENSEBUP00000014844.1"/>
    <property type="gene ID" value="ENSEBUG00000009324.1"/>
</dbReference>
<dbReference type="Pfam" id="PF19426">
    <property type="entry name" value="MIER1_3_C"/>
    <property type="match status" value="1"/>
</dbReference>
<comment type="similarity">
    <text evidence="7">Belongs to the helicase family.</text>
</comment>
<feature type="compositionally biased region" description="Pro residues" evidence="8">
    <location>
        <begin position="590"/>
        <end position="604"/>
    </location>
</feature>
<dbReference type="FunFam" id="1.10.10.60:FF:000025">
    <property type="entry name" value="Mesoderm induction early response 1, transcriptional regulator"/>
    <property type="match status" value="1"/>
</dbReference>
<dbReference type="InterPro" id="IPR040138">
    <property type="entry name" value="MIER/MTA"/>
</dbReference>
<dbReference type="PANTHER" id="PTHR10865:SF28">
    <property type="entry name" value="ELM2 DOMAIN-CONTAINING PROTEIN"/>
    <property type="match status" value="1"/>
</dbReference>
<dbReference type="FunFam" id="4.10.1240.50:FF:000005">
    <property type="entry name" value="Mesoderm induction early response protein 3"/>
    <property type="match status" value="1"/>
</dbReference>
<reference evidence="11" key="1">
    <citation type="submission" date="2025-08" db="UniProtKB">
        <authorList>
            <consortium name="Ensembl"/>
        </authorList>
    </citation>
    <scope>IDENTIFICATION</scope>
</reference>
<evidence type="ECO:0000256" key="8">
    <source>
        <dbReference type="SAM" id="MobiDB-lite"/>
    </source>
</evidence>
<feature type="domain" description="ELM2" evidence="9">
    <location>
        <begin position="382"/>
        <end position="480"/>
    </location>
</feature>
<evidence type="ECO:0000256" key="2">
    <source>
        <dbReference type="ARBA" id="ARBA00022491"/>
    </source>
</evidence>
<dbReference type="PROSITE" id="PS51156">
    <property type="entry name" value="ELM2"/>
    <property type="match status" value="1"/>
</dbReference>
<comment type="catalytic activity">
    <reaction evidence="7">
        <text>ATP + H2O = ADP + phosphate + H(+)</text>
        <dbReference type="Rhea" id="RHEA:13065"/>
        <dbReference type="ChEBI" id="CHEBI:15377"/>
        <dbReference type="ChEBI" id="CHEBI:15378"/>
        <dbReference type="ChEBI" id="CHEBI:30616"/>
        <dbReference type="ChEBI" id="CHEBI:43474"/>
        <dbReference type="ChEBI" id="CHEBI:456216"/>
        <dbReference type="EC" id="5.6.2.3"/>
    </reaction>
</comment>
<evidence type="ECO:0000313" key="12">
    <source>
        <dbReference type="Proteomes" id="UP000694388"/>
    </source>
</evidence>
<dbReference type="SMART" id="SM01189">
    <property type="entry name" value="ELM2"/>
    <property type="match status" value="1"/>
</dbReference>
<dbReference type="InterPro" id="IPR027417">
    <property type="entry name" value="P-loop_NTPase"/>
</dbReference>
<name>A0A8C4QGZ8_EPTBU</name>
<dbReference type="GO" id="GO:0005524">
    <property type="term" value="F:ATP binding"/>
    <property type="evidence" value="ECO:0007669"/>
    <property type="project" value="UniProtKB-KW"/>
</dbReference>
<keyword evidence="5" id="KW-0804">Transcription</keyword>
<proteinExistence type="inferred from homology"/>
<dbReference type="SUPFAM" id="SSF46689">
    <property type="entry name" value="Homeodomain-like"/>
    <property type="match status" value="1"/>
</dbReference>
<comment type="cofactor">
    <cofactor evidence="7">
        <name>Mg(2+)</name>
        <dbReference type="ChEBI" id="CHEBI:18420"/>
    </cofactor>
</comment>
<feature type="domain" description="SANT" evidence="10">
    <location>
        <begin position="485"/>
        <end position="537"/>
    </location>
</feature>
<dbReference type="GO" id="GO:0005654">
    <property type="term" value="C:nucleoplasm"/>
    <property type="evidence" value="ECO:0007669"/>
    <property type="project" value="TreeGrafter"/>
</dbReference>
<evidence type="ECO:0000256" key="5">
    <source>
        <dbReference type="ARBA" id="ARBA00023163"/>
    </source>
</evidence>
<feature type="region of interest" description="Disordered" evidence="8">
    <location>
        <begin position="580"/>
        <end position="605"/>
    </location>
</feature>
<dbReference type="GO" id="GO:0006310">
    <property type="term" value="P:DNA recombination"/>
    <property type="evidence" value="ECO:0007669"/>
    <property type="project" value="UniProtKB-KW"/>
</dbReference>
<keyword evidence="7" id="KW-0547">Nucleotide-binding</keyword>
<dbReference type="Pfam" id="PF01448">
    <property type="entry name" value="ELM2"/>
    <property type="match status" value="1"/>
</dbReference>
<feature type="region of interest" description="Disordered" evidence="8">
    <location>
        <begin position="621"/>
        <end position="666"/>
    </location>
</feature>
<sequence length="753" mass="83501">MPITSNQSLSSLLMKPPWSQQMLSKQSIMLQDITGINAPFGGKVFLMGGDFCQVLPVVPKQSQTVIVENCLKRSALWPHFKIVKLTKNMRTHENQQHYAQWLLQLGNGELHSQLTNAPPSSIEIPPQCNIVTEQDNIVDAVFTNVTDPQALSNTVILTPLNETTLTLNDSHKKLPGLPKTYTSADKAISHDENEANNYPMEFLHSITPTGMPPHRLILKPGGSASSEDQDFEPSADMMVHDFDDEQTLEEEERIEYMEREKDPTTEINNLEKEGDMPLEALLNLYGYGSNVPLPNSASEESSDTEELSQRLEASNAEKWVYHGKVVTKEDEDEEIESFSVEVPRSQHLLTRTLRSRTALEGDKGSLESESDEDYMPTDDWKKEIMVGSMYQAEVPQSLSKYGPNGKAYEGDDQLLWQPSGLSPTKVEAFLHDAARPNGTETGLAAIPLGCHLQDSEQALYKLMRCDFDTAKAREQLNSDMQAQRDDESAWTEDECRDFENGLRQFGKDFFQIQLNKVRSRSVGECVAFYYMWKKSERHDFFAQQHRLGKKKYNLHPGVTDYMDRLLDECDGIVPSLPNMECSPQAHLKPEPSPESCEPPAPSPQLPDAQLCGQTIAVTEAVQARSKPDQTPGVYTRESSGNSSATFDLSPAKRRCHSGSTGGEIQGANGIIEHSLSFDGTPNGRITPPTVETLPENEGWRWHETVMITAAGRPSGCGHHVGTISTVGSIASSNGTVSPVARALLPPADIQTES</sequence>
<evidence type="ECO:0000256" key="3">
    <source>
        <dbReference type="ARBA" id="ARBA00022553"/>
    </source>
</evidence>
<keyword evidence="6" id="KW-0539">Nucleus</keyword>
<reference evidence="11" key="2">
    <citation type="submission" date="2025-09" db="UniProtKB">
        <authorList>
            <consortium name="Ensembl"/>
        </authorList>
    </citation>
    <scope>IDENTIFICATION</scope>
</reference>
<dbReference type="EC" id="5.6.2.3" evidence="7"/>
<keyword evidence="7" id="KW-0378">Hydrolase</keyword>